<evidence type="ECO:0000256" key="1">
    <source>
        <dbReference type="SAM" id="MobiDB-lite"/>
    </source>
</evidence>
<dbReference type="OrthoDB" id="2500073at2759"/>
<name>A0A369JZK3_HYPMA</name>
<protein>
    <submittedName>
        <fullName evidence="2">Uncharacterized protein</fullName>
    </submittedName>
</protein>
<accession>A0A369JZK3</accession>
<dbReference type="STRING" id="39966.A0A369JZK3"/>
<evidence type="ECO:0000313" key="2">
    <source>
        <dbReference type="EMBL" id="RDB26660.1"/>
    </source>
</evidence>
<feature type="region of interest" description="Disordered" evidence="1">
    <location>
        <begin position="79"/>
        <end position="170"/>
    </location>
</feature>
<feature type="compositionally biased region" description="Basic and acidic residues" evidence="1">
    <location>
        <begin position="88"/>
        <end position="106"/>
    </location>
</feature>
<keyword evidence="3" id="KW-1185">Reference proteome</keyword>
<dbReference type="EMBL" id="LUEZ02000025">
    <property type="protein sequence ID" value="RDB26660.1"/>
    <property type="molecule type" value="Genomic_DNA"/>
</dbReference>
<feature type="region of interest" description="Disordered" evidence="1">
    <location>
        <begin position="1"/>
        <end position="67"/>
    </location>
</feature>
<comment type="caution">
    <text evidence="2">The sequence shown here is derived from an EMBL/GenBank/DDBJ whole genome shotgun (WGS) entry which is preliminary data.</text>
</comment>
<proteinExistence type="predicted"/>
<organism evidence="2 3">
    <name type="scientific">Hypsizygus marmoreus</name>
    <name type="common">White beech mushroom</name>
    <name type="synonym">Agaricus marmoreus</name>
    <dbReference type="NCBI Taxonomy" id="39966"/>
    <lineage>
        <taxon>Eukaryota</taxon>
        <taxon>Fungi</taxon>
        <taxon>Dikarya</taxon>
        <taxon>Basidiomycota</taxon>
        <taxon>Agaricomycotina</taxon>
        <taxon>Agaricomycetes</taxon>
        <taxon>Agaricomycetidae</taxon>
        <taxon>Agaricales</taxon>
        <taxon>Tricholomatineae</taxon>
        <taxon>Lyophyllaceae</taxon>
        <taxon>Hypsizygus</taxon>
    </lineage>
</organism>
<reference evidence="2" key="1">
    <citation type="submission" date="2018-04" db="EMBL/GenBank/DDBJ databases">
        <title>Whole genome sequencing of Hypsizygus marmoreus.</title>
        <authorList>
            <person name="Choi I.-G."/>
            <person name="Min B."/>
            <person name="Kim J.-G."/>
            <person name="Kim S."/>
            <person name="Oh Y.-L."/>
            <person name="Kong W.-S."/>
            <person name="Park H."/>
            <person name="Jeong J."/>
            <person name="Song E.-S."/>
        </authorList>
    </citation>
    <scope>NUCLEOTIDE SEQUENCE [LARGE SCALE GENOMIC DNA]</scope>
    <source>
        <strain evidence="2">51987-8</strain>
    </source>
</reference>
<dbReference type="AlphaFoldDB" id="A0A369JZK3"/>
<feature type="compositionally biased region" description="Polar residues" evidence="1">
    <location>
        <begin position="13"/>
        <end position="22"/>
    </location>
</feature>
<feature type="compositionally biased region" description="Basic and acidic residues" evidence="1">
    <location>
        <begin position="151"/>
        <end position="170"/>
    </location>
</feature>
<sequence>MSSVHPSAVGSGAQFTTSPSRDLSTDVKPDAKPASVGSNQDYQYPEQRHAGKVGYGPNYYNGPTIGDKVKGLEEEIKGKLTRNPALVEHGKERITGELKKREREQDLNPTHSNDPFETPDEKKHQSLGKSSSGHERGAKEQAAMMAPHRTNTAEKQSKGEAVDSMKHIGE</sequence>
<evidence type="ECO:0000313" key="3">
    <source>
        <dbReference type="Proteomes" id="UP000076154"/>
    </source>
</evidence>
<dbReference type="InParanoid" id="A0A369JZK3"/>
<dbReference type="Proteomes" id="UP000076154">
    <property type="component" value="Unassembled WGS sequence"/>
</dbReference>
<gene>
    <name evidence="2" type="ORF">Hypma_005537</name>
</gene>